<name>A0A940MI77_9ACTN</name>
<feature type="transmembrane region" description="Helical" evidence="5">
    <location>
        <begin position="69"/>
        <end position="87"/>
    </location>
</feature>
<gene>
    <name evidence="6" type="ORF">JFN87_16200</name>
</gene>
<evidence type="ECO:0000313" key="6">
    <source>
        <dbReference type="EMBL" id="MBP0459033.1"/>
    </source>
</evidence>
<evidence type="ECO:0000256" key="3">
    <source>
        <dbReference type="ARBA" id="ARBA00022989"/>
    </source>
</evidence>
<dbReference type="InterPro" id="IPR004695">
    <property type="entry name" value="SLAC1/Mae1/Ssu1/TehA"/>
</dbReference>
<dbReference type="Gene3D" id="1.50.10.150">
    <property type="entry name" value="Voltage-dependent anion channel"/>
    <property type="match status" value="1"/>
</dbReference>
<feature type="transmembrane region" description="Helical" evidence="5">
    <location>
        <begin position="285"/>
        <end position="307"/>
    </location>
</feature>
<accession>A0A940MI77</accession>
<feature type="transmembrane region" description="Helical" evidence="5">
    <location>
        <begin position="134"/>
        <end position="151"/>
    </location>
</feature>
<evidence type="ECO:0000256" key="2">
    <source>
        <dbReference type="ARBA" id="ARBA00022692"/>
    </source>
</evidence>
<feature type="transmembrane region" description="Helical" evidence="5">
    <location>
        <begin position="319"/>
        <end position="337"/>
    </location>
</feature>
<comment type="subcellular location">
    <subcellularLocation>
        <location evidence="1">Membrane</location>
        <topology evidence="1">Multi-pass membrane protein</topology>
    </subcellularLocation>
</comment>
<evidence type="ECO:0000256" key="4">
    <source>
        <dbReference type="ARBA" id="ARBA00023136"/>
    </source>
</evidence>
<keyword evidence="7" id="KW-1185">Reference proteome</keyword>
<reference evidence="6" key="1">
    <citation type="submission" date="2021-03" db="EMBL/GenBank/DDBJ databases">
        <title>Whole genome sequence of Streptomyces bomunensis MMS17-BM035.</title>
        <authorList>
            <person name="Lee J.H."/>
        </authorList>
    </citation>
    <scope>NUCLEOTIDE SEQUENCE</scope>
    <source>
        <strain evidence="6">MMS17-BM035</strain>
    </source>
</reference>
<feature type="transmembrane region" description="Helical" evidence="5">
    <location>
        <begin position="251"/>
        <end position="273"/>
    </location>
</feature>
<dbReference type="InterPro" id="IPR038665">
    <property type="entry name" value="Voltage-dep_anion_channel_sf"/>
</dbReference>
<dbReference type="GO" id="GO:0055085">
    <property type="term" value="P:transmembrane transport"/>
    <property type="evidence" value="ECO:0007669"/>
    <property type="project" value="InterPro"/>
</dbReference>
<comment type="caution">
    <text evidence="6">The sequence shown here is derived from an EMBL/GenBank/DDBJ whole genome shotgun (WGS) entry which is preliminary data.</text>
</comment>
<keyword evidence="3 5" id="KW-1133">Transmembrane helix</keyword>
<dbReference type="GO" id="GO:0016020">
    <property type="term" value="C:membrane"/>
    <property type="evidence" value="ECO:0007669"/>
    <property type="project" value="UniProtKB-SubCell"/>
</dbReference>
<evidence type="ECO:0000313" key="7">
    <source>
        <dbReference type="Proteomes" id="UP000670475"/>
    </source>
</evidence>
<dbReference type="Pfam" id="PF03595">
    <property type="entry name" value="SLAC1"/>
    <property type="match status" value="1"/>
</dbReference>
<feature type="transmembrane region" description="Helical" evidence="5">
    <location>
        <begin position="158"/>
        <end position="181"/>
    </location>
</feature>
<dbReference type="AlphaFoldDB" id="A0A940MI77"/>
<dbReference type="CDD" id="cd09319">
    <property type="entry name" value="TDT_like_1"/>
    <property type="match status" value="1"/>
</dbReference>
<dbReference type="Proteomes" id="UP000670475">
    <property type="component" value="Unassembled WGS sequence"/>
</dbReference>
<evidence type="ECO:0000256" key="5">
    <source>
        <dbReference type="SAM" id="Phobius"/>
    </source>
</evidence>
<proteinExistence type="predicted"/>
<feature type="transmembrane region" description="Helical" evidence="5">
    <location>
        <begin position="222"/>
        <end position="245"/>
    </location>
</feature>
<protein>
    <submittedName>
        <fullName evidence="6">Tellurite resistance/C4-dicarboxylate transporter family protein</fullName>
    </submittedName>
</protein>
<feature type="transmembrane region" description="Helical" evidence="5">
    <location>
        <begin position="187"/>
        <end position="210"/>
    </location>
</feature>
<keyword evidence="2 5" id="KW-0812">Transmembrane</keyword>
<dbReference type="EMBL" id="JAGIQL010000059">
    <property type="protein sequence ID" value="MBP0459033.1"/>
    <property type="molecule type" value="Genomic_DNA"/>
</dbReference>
<evidence type="ECO:0000256" key="1">
    <source>
        <dbReference type="ARBA" id="ARBA00004141"/>
    </source>
</evidence>
<sequence length="347" mass="36458">MRGSSAREGVAWRRCGQWDGVVTSQTSRPLPGRWAVPGHWWAELPPAAGGCVMATGIISVGLGLTGYEVASLAALALGGLLWLLLAYDFAARLLRDRARWRSEADTPPALTAVAATTVLGTRFALLGWLSLAEALLALAAVACPYLLYAVVTRWRSRVPGAAFLVCVAPQGMGVLAGTLASAGVGVWAAWAGLACLCAGLLLYVAALVRFDRRELRTGRGDQWVAGGAPAISALCASKLAAYSPWHGASHGVLRGVTLILVALCLAWYAVLLASEVRWPRPHFDIRRWSTVFPLGMTAAACLSAAAPTDIPVLHTLGEVLLWVAVAAWLFTAARLAVTLRPAAPAGP</sequence>
<organism evidence="6 7">
    <name type="scientific">Streptomyces montanisoli</name>
    <dbReference type="NCBI Taxonomy" id="2798581"/>
    <lineage>
        <taxon>Bacteria</taxon>
        <taxon>Bacillati</taxon>
        <taxon>Actinomycetota</taxon>
        <taxon>Actinomycetes</taxon>
        <taxon>Kitasatosporales</taxon>
        <taxon>Streptomycetaceae</taxon>
        <taxon>Streptomyces</taxon>
    </lineage>
</organism>
<keyword evidence="4 5" id="KW-0472">Membrane</keyword>